<reference evidence="1 2" key="1">
    <citation type="submission" date="2021-11" db="EMBL/GenBank/DDBJ databases">
        <title>Draft genome sequence of Actinomycetospora sp. SF1 isolated from the rhizosphere soil.</title>
        <authorList>
            <person name="Duangmal K."/>
            <person name="Chantavorakit T."/>
        </authorList>
    </citation>
    <scope>NUCLEOTIDE SEQUENCE [LARGE SCALE GENOMIC DNA]</scope>
    <source>
        <strain evidence="1 2">TBRC 5722</strain>
    </source>
</reference>
<protein>
    <recommendedName>
        <fullName evidence="3">Gluconate 2-dehydrogenase subunit 3-like protein</fullName>
    </recommendedName>
</protein>
<name>A0ABS8PBU4_9PSEU</name>
<dbReference type="Proteomes" id="UP001199469">
    <property type="component" value="Unassembled WGS sequence"/>
</dbReference>
<gene>
    <name evidence="1" type="ORF">LQ327_20325</name>
</gene>
<comment type="caution">
    <text evidence="1">The sequence shown here is derived from an EMBL/GenBank/DDBJ whole genome shotgun (WGS) entry which is preliminary data.</text>
</comment>
<keyword evidence="2" id="KW-1185">Reference proteome</keyword>
<organism evidence="1 2">
    <name type="scientific">Actinomycetospora endophytica</name>
    <dbReference type="NCBI Taxonomy" id="2291215"/>
    <lineage>
        <taxon>Bacteria</taxon>
        <taxon>Bacillati</taxon>
        <taxon>Actinomycetota</taxon>
        <taxon>Actinomycetes</taxon>
        <taxon>Pseudonocardiales</taxon>
        <taxon>Pseudonocardiaceae</taxon>
        <taxon>Actinomycetospora</taxon>
    </lineage>
</organism>
<sequence length="146" mass="15887">MASALISARDRQTLVEVVCTAFPHSSFPRGPYERAADVVLDQAGQDPRFLAQLIQGLGELDAQRDVPFTELDTDTAAAVLRGADGTPFLTAVVDSAVVTLYSDPEVWELLGYEGPSYDKGGYVDRGFNDLDWLPEPRITHDEEASA</sequence>
<evidence type="ECO:0000313" key="1">
    <source>
        <dbReference type="EMBL" id="MCD2195721.1"/>
    </source>
</evidence>
<evidence type="ECO:0000313" key="2">
    <source>
        <dbReference type="Proteomes" id="UP001199469"/>
    </source>
</evidence>
<proteinExistence type="predicted"/>
<accession>A0ABS8PBU4</accession>
<dbReference type="RefSeq" id="WP_230737073.1">
    <property type="nucleotide sequence ID" value="NZ_JAJNDB010000004.1"/>
</dbReference>
<evidence type="ECO:0008006" key="3">
    <source>
        <dbReference type="Google" id="ProtNLM"/>
    </source>
</evidence>
<dbReference type="EMBL" id="JAJNDB010000004">
    <property type="protein sequence ID" value="MCD2195721.1"/>
    <property type="molecule type" value="Genomic_DNA"/>
</dbReference>